<evidence type="ECO:0000256" key="6">
    <source>
        <dbReference type="ARBA" id="ARBA00022806"/>
    </source>
</evidence>
<evidence type="ECO:0000256" key="4">
    <source>
        <dbReference type="ARBA" id="ARBA00022741"/>
    </source>
</evidence>
<dbReference type="CDD" id="cd17920">
    <property type="entry name" value="DEXHc_RecQ"/>
    <property type="match status" value="1"/>
</dbReference>
<reference evidence="19" key="2">
    <citation type="submission" date="2020-04" db="EMBL/GenBank/DDBJ databases">
        <authorList>
            <consortium name="NCBI Genome Project"/>
        </authorList>
    </citation>
    <scope>NUCLEOTIDE SEQUENCE</scope>
    <source>
        <strain evidence="19">CBS 781.70</strain>
    </source>
</reference>
<feature type="compositionally biased region" description="Acidic residues" evidence="13">
    <location>
        <begin position="787"/>
        <end position="797"/>
    </location>
</feature>
<dbReference type="NCBIfam" id="TIGR00614">
    <property type="entry name" value="recQ_fam"/>
    <property type="match status" value="1"/>
</dbReference>
<dbReference type="InterPro" id="IPR018982">
    <property type="entry name" value="RQC_domain"/>
</dbReference>
<dbReference type="Pfam" id="PF00270">
    <property type="entry name" value="DEAD"/>
    <property type="match status" value="1"/>
</dbReference>
<dbReference type="SUPFAM" id="SSF52540">
    <property type="entry name" value="P-loop containing nucleoside triphosphate hydrolases"/>
    <property type="match status" value="1"/>
</dbReference>
<dbReference type="Gene3D" id="3.40.50.300">
    <property type="entry name" value="P-loop containing nucleotide triphosphate hydrolases"/>
    <property type="match status" value="2"/>
</dbReference>
<dbReference type="InterPro" id="IPR001650">
    <property type="entry name" value="Helicase_C-like"/>
</dbReference>
<keyword evidence="18" id="KW-1185">Reference proteome</keyword>
<dbReference type="GO" id="GO:0005694">
    <property type="term" value="C:chromosome"/>
    <property type="evidence" value="ECO:0007669"/>
    <property type="project" value="TreeGrafter"/>
</dbReference>
<dbReference type="SMART" id="SM00956">
    <property type="entry name" value="RQC"/>
    <property type="match status" value="1"/>
</dbReference>
<dbReference type="PROSITE" id="PS51192">
    <property type="entry name" value="HELICASE_ATP_BIND_1"/>
    <property type="match status" value="1"/>
</dbReference>
<dbReference type="PROSITE" id="PS50967">
    <property type="entry name" value="HRDC"/>
    <property type="match status" value="1"/>
</dbReference>
<evidence type="ECO:0000256" key="12">
    <source>
        <dbReference type="RuleBase" id="RU364117"/>
    </source>
</evidence>
<dbReference type="OrthoDB" id="10261556at2759"/>
<dbReference type="PANTHER" id="PTHR13710">
    <property type="entry name" value="DNA HELICASE RECQ FAMILY MEMBER"/>
    <property type="match status" value="1"/>
</dbReference>
<evidence type="ECO:0000313" key="19">
    <source>
        <dbReference type="RefSeq" id="XP_033532892.1"/>
    </source>
</evidence>
<feature type="domain" description="HRDC" evidence="14">
    <location>
        <begin position="659"/>
        <end position="742"/>
    </location>
</feature>
<evidence type="ECO:0000313" key="17">
    <source>
        <dbReference type="EMBL" id="KAF1811261.1"/>
    </source>
</evidence>
<dbReference type="GO" id="GO:0003677">
    <property type="term" value="F:DNA binding"/>
    <property type="evidence" value="ECO:0007669"/>
    <property type="project" value="UniProtKB-KW"/>
</dbReference>
<dbReference type="SUPFAM" id="SSF46785">
    <property type="entry name" value="Winged helix' DNA-binding domain"/>
    <property type="match status" value="1"/>
</dbReference>
<dbReference type="RefSeq" id="XP_033532892.1">
    <property type="nucleotide sequence ID" value="XM_033676521.1"/>
</dbReference>
<dbReference type="SMART" id="SM00490">
    <property type="entry name" value="HELICc"/>
    <property type="match status" value="1"/>
</dbReference>
<dbReference type="GO" id="GO:0005737">
    <property type="term" value="C:cytoplasm"/>
    <property type="evidence" value="ECO:0007669"/>
    <property type="project" value="TreeGrafter"/>
</dbReference>
<feature type="compositionally biased region" description="Polar residues" evidence="13">
    <location>
        <begin position="811"/>
        <end position="820"/>
    </location>
</feature>
<dbReference type="PANTHER" id="PTHR13710:SF153">
    <property type="entry name" value="RECQ-LIKE DNA HELICASE BLM"/>
    <property type="match status" value="1"/>
</dbReference>
<evidence type="ECO:0000256" key="10">
    <source>
        <dbReference type="ARBA" id="ARBA00023242"/>
    </source>
</evidence>
<dbReference type="SUPFAM" id="SSF47819">
    <property type="entry name" value="HRDC-like"/>
    <property type="match status" value="1"/>
</dbReference>
<feature type="compositionally biased region" description="Basic residues" evidence="13">
    <location>
        <begin position="867"/>
        <end position="887"/>
    </location>
</feature>
<dbReference type="Pfam" id="PF00570">
    <property type="entry name" value="HRDC"/>
    <property type="match status" value="1"/>
</dbReference>
<dbReference type="Pfam" id="PF16124">
    <property type="entry name" value="RecQ_Zn_bind"/>
    <property type="match status" value="1"/>
</dbReference>
<dbReference type="Proteomes" id="UP000504638">
    <property type="component" value="Unplaced"/>
</dbReference>
<dbReference type="EMBL" id="ML975162">
    <property type="protein sequence ID" value="KAF1811261.1"/>
    <property type="molecule type" value="Genomic_DNA"/>
</dbReference>
<dbReference type="InterPro" id="IPR036390">
    <property type="entry name" value="WH_DNA-bd_sf"/>
</dbReference>
<reference evidence="19" key="3">
    <citation type="submission" date="2025-04" db="UniProtKB">
        <authorList>
            <consortium name="RefSeq"/>
        </authorList>
    </citation>
    <scope>IDENTIFICATION</scope>
    <source>
        <strain evidence="19">CBS 781.70</strain>
    </source>
</reference>
<keyword evidence="5 12" id="KW-0378">Hydrolase</keyword>
<evidence type="ECO:0000256" key="13">
    <source>
        <dbReference type="SAM" id="MobiDB-lite"/>
    </source>
</evidence>
<dbReference type="InterPro" id="IPR027417">
    <property type="entry name" value="P-loop_NTPase"/>
</dbReference>
<comment type="catalytic activity">
    <reaction evidence="12">
        <text>ATP + H2O = ADP + phosphate + H(+)</text>
        <dbReference type="Rhea" id="RHEA:13065"/>
        <dbReference type="ChEBI" id="CHEBI:15377"/>
        <dbReference type="ChEBI" id="CHEBI:15378"/>
        <dbReference type="ChEBI" id="CHEBI:30616"/>
        <dbReference type="ChEBI" id="CHEBI:43474"/>
        <dbReference type="ChEBI" id="CHEBI:456216"/>
    </reaction>
</comment>
<dbReference type="GO" id="GO:0005524">
    <property type="term" value="F:ATP binding"/>
    <property type="evidence" value="ECO:0007669"/>
    <property type="project" value="UniProtKB-KW"/>
</dbReference>
<dbReference type="Gene3D" id="1.10.10.10">
    <property type="entry name" value="Winged helix-like DNA-binding domain superfamily/Winged helix DNA-binding domain"/>
    <property type="match status" value="1"/>
</dbReference>
<dbReference type="InterPro" id="IPR010997">
    <property type="entry name" value="HRDC-like_sf"/>
</dbReference>
<evidence type="ECO:0000256" key="8">
    <source>
        <dbReference type="ARBA" id="ARBA00023125"/>
    </source>
</evidence>
<comment type="catalytic activity">
    <reaction evidence="11 12">
        <text>Couples ATP hydrolysis with the unwinding of duplex DNA by translocating in the 3'-5' direction.</text>
        <dbReference type="EC" id="5.6.2.4"/>
    </reaction>
</comment>
<dbReference type="GO" id="GO:0006260">
    <property type="term" value="P:DNA replication"/>
    <property type="evidence" value="ECO:0007669"/>
    <property type="project" value="InterPro"/>
</dbReference>
<dbReference type="InterPro" id="IPR036388">
    <property type="entry name" value="WH-like_DNA-bd_sf"/>
</dbReference>
<evidence type="ECO:0000256" key="11">
    <source>
        <dbReference type="ARBA" id="ARBA00034617"/>
    </source>
</evidence>
<keyword evidence="8" id="KW-0238">DNA-binding</keyword>
<organism evidence="17">
    <name type="scientific">Eremomyces bilateralis CBS 781.70</name>
    <dbReference type="NCBI Taxonomy" id="1392243"/>
    <lineage>
        <taxon>Eukaryota</taxon>
        <taxon>Fungi</taxon>
        <taxon>Dikarya</taxon>
        <taxon>Ascomycota</taxon>
        <taxon>Pezizomycotina</taxon>
        <taxon>Dothideomycetes</taxon>
        <taxon>Dothideomycetes incertae sedis</taxon>
        <taxon>Eremomycetales</taxon>
        <taxon>Eremomycetaceae</taxon>
        <taxon>Eremomyces</taxon>
    </lineage>
</organism>
<evidence type="ECO:0000259" key="15">
    <source>
        <dbReference type="PROSITE" id="PS51192"/>
    </source>
</evidence>
<dbReference type="AlphaFoldDB" id="A0A6G1G006"/>
<comment type="subcellular location">
    <subcellularLocation>
        <location evidence="2 12">Nucleus</location>
    </subcellularLocation>
</comment>
<feature type="domain" description="Helicase ATP-binding" evidence="15">
    <location>
        <begin position="30"/>
        <end position="211"/>
    </location>
</feature>
<evidence type="ECO:0000256" key="3">
    <source>
        <dbReference type="ARBA" id="ARBA00005446"/>
    </source>
</evidence>
<dbReference type="PROSITE" id="PS51194">
    <property type="entry name" value="HELICASE_CTER"/>
    <property type="match status" value="1"/>
</dbReference>
<dbReference type="GO" id="GO:0000724">
    <property type="term" value="P:double-strand break repair via homologous recombination"/>
    <property type="evidence" value="ECO:0007669"/>
    <property type="project" value="TreeGrafter"/>
</dbReference>
<feature type="compositionally biased region" description="Basic and acidic residues" evidence="13">
    <location>
        <begin position="774"/>
        <end position="786"/>
    </location>
</feature>
<dbReference type="CDD" id="cd18794">
    <property type="entry name" value="SF2_C_RecQ"/>
    <property type="match status" value="1"/>
</dbReference>
<keyword evidence="4 12" id="KW-0547">Nucleotide-binding</keyword>
<dbReference type="GO" id="GO:0043138">
    <property type="term" value="F:3'-5' DNA helicase activity"/>
    <property type="evidence" value="ECO:0007669"/>
    <property type="project" value="UniProtKB-EC"/>
</dbReference>
<dbReference type="InterPro" id="IPR002464">
    <property type="entry name" value="DNA/RNA_helicase_DEAH_CS"/>
</dbReference>
<dbReference type="InterPro" id="IPR004589">
    <property type="entry name" value="DNA_helicase_ATP-dep_RecQ"/>
</dbReference>
<dbReference type="FunFam" id="3.40.50.300:FF:001975">
    <property type="entry name" value="ATP-dependent DNA helicase"/>
    <property type="match status" value="1"/>
</dbReference>
<dbReference type="FunFam" id="3.40.50.300:FF:000537">
    <property type="entry name" value="Bloom syndrome RecQ-like helicase"/>
    <property type="match status" value="1"/>
</dbReference>
<keyword evidence="10 12" id="KW-0539">Nucleus</keyword>
<dbReference type="EC" id="5.6.2.4" evidence="12"/>
<name>A0A6G1G006_9PEZI</name>
<dbReference type="PROSITE" id="PS00690">
    <property type="entry name" value="DEAH_ATP_HELICASE"/>
    <property type="match status" value="1"/>
</dbReference>
<dbReference type="Pfam" id="PF09382">
    <property type="entry name" value="RQC"/>
    <property type="match status" value="1"/>
</dbReference>
<keyword evidence="9" id="KW-0413">Isomerase</keyword>
<dbReference type="InterPro" id="IPR011545">
    <property type="entry name" value="DEAD/DEAH_box_helicase_dom"/>
</dbReference>
<evidence type="ECO:0000256" key="1">
    <source>
        <dbReference type="ARBA" id="ARBA00001947"/>
    </source>
</evidence>
<dbReference type="Pfam" id="PF00271">
    <property type="entry name" value="Helicase_C"/>
    <property type="match status" value="1"/>
</dbReference>
<dbReference type="GeneID" id="54417091"/>
<dbReference type="GO" id="GO:0016787">
    <property type="term" value="F:hydrolase activity"/>
    <property type="evidence" value="ECO:0007669"/>
    <property type="project" value="UniProtKB-KW"/>
</dbReference>
<dbReference type="GO" id="GO:0005634">
    <property type="term" value="C:nucleus"/>
    <property type="evidence" value="ECO:0007669"/>
    <property type="project" value="UniProtKB-SubCell"/>
</dbReference>
<accession>A0A6G1G006</accession>
<dbReference type="InterPro" id="IPR014001">
    <property type="entry name" value="Helicase_ATP-bd"/>
</dbReference>
<proteinExistence type="inferred from homology"/>
<keyword evidence="6 12" id="KW-0347">Helicase</keyword>
<evidence type="ECO:0000256" key="9">
    <source>
        <dbReference type="ARBA" id="ARBA00023235"/>
    </source>
</evidence>
<dbReference type="SMART" id="SM00487">
    <property type="entry name" value="DEXDc"/>
    <property type="match status" value="1"/>
</dbReference>
<dbReference type="InterPro" id="IPR032284">
    <property type="entry name" value="RecQ_Zn-bd"/>
</dbReference>
<dbReference type="Gene3D" id="1.10.150.80">
    <property type="entry name" value="HRDC domain"/>
    <property type="match status" value="1"/>
</dbReference>
<sequence length="919" mass="102755">MNYPWSEDVKHAMFEIFGLTGFRPNQLEAINSTLAGKDVFVLMPTGGGKSLCYQLPAIIASGATRGVTLVVSPLLSLMEDQVMHLKARKIKADLLSSDKTKDEKRQIYASLSGPNPAKDIQILYVTPEMVSLNQGFISTVKSMHSRKCLARIVIDEAHCVSQWGHDFRPDYKSLGQTRENFPGVPLMALTATATKQVEADVKIHLSMESCETFRQSFNRPNLSYEVRKKTSLPAALESIAELICVTYPGKCGIVYCLSRKNCESLAKSLASRPYNIAATHYHAGMDSSDRRRVQMAWQSGRYKVIVATIAFGMGIDKPDVRFVIHHSIPKSLEGYYQETGRAGRDNRKSGCYLYYGYQDAPTLAMMIKDGDSGSYEQKQLQLEKLRAVVQYCENIIDCRRVDVLRYFDEVFHAELCNRSCDNCRRKTKRESRDLTEYAKAALMIVSRGAEDNLTLVQCLDVFQGKATPKVKSNGWDQIQGFGAGKDLVRTVGERLVQRLRIMDAIEDKQKTVKIPRKGKIVLQYIEPGPKYHDIVSGNQRVLLDVEVSTMPKGSEATAPKSLATGVRGVPASTNVSSPVRPKPKRKAPKAAEREDSDDDMSFHPNGYARNSFVVGDEDTEEDQDSDGFEPIRVAGRQEYAVEPRLGDPITADDQMGRLNDIHRLYADEFVEEAGKLCRNLVIEKDLRVVPFSDTVLRHMAIRFPRSQDDLLRIPGIEPRMVERFGERFLALITRAKRSYEEAMSDPHTAGEDDEVFDPNHRHVIDLVSDDLDDSHDSHDPHDHDDPYDPGEWGDMDLDDLRPVNTDDEASVTETNDSVEPSLSRFFHTETAGPSRPLPKKQAEFTGGGGAARGQGRKVSSVTSRPRIVSKGRGSKGKSNWKGKKTSKGYRNSDGGKQGRSRKRSNEPQGSKARIDTMPM</sequence>
<gene>
    <name evidence="17 19" type="ORF">P152DRAFT_399533</name>
</gene>
<evidence type="ECO:0000313" key="18">
    <source>
        <dbReference type="Proteomes" id="UP000504638"/>
    </source>
</evidence>
<feature type="domain" description="Helicase C-terminal" evidence="16">
    <location>
        <begin position="238"/>
        <end position="386"/>
    </location>
</feature>
<evidence type="ECO:0000259" key="14">
    <source>
        <dbReference type="PROSITE" id="PS50967"/>
    </source>
</evidence>
<reference evidence="17 19" key="1">
    <citation type="submission" date="2020-01" db="EMBL/GenBank/DDBJ databases">
        <authorList>
            <consortium name="DOE Joint Genome Institute"/>
            <person name="Haridas S."/>
            <person name="Albert R."/>
            <person name="Binder M."/>
            <person name="Bloem J."/>
            <person name="Labutti K."/>
            <person name="Salamov A."/>
            <person name="Andreopoulos B."/>
            <person name="Baker S.E."/>
            <person name="Barry K."/>
            <person name="Bills G."/>
            <person name="Bluhm B.H."/>
            <person name="Cannon C."/>
            <person name="Castanera R."/>
            <person name="Culley D.E."/>
            <person name="Daum C."/>
            <person name="Ezra D."/>
            <person name="Gonzalez J.B."/>
            <person name="Henrissat B."/>
            <person name="Kuo A."/>
            <person name="Liang C."/>
            <person name="Lipzen A."/>
            <person name="Lutzoni F."/>
            <person name="Magnuson J."/>
            <person name="Mondo S."/>
            <person name="Nolan M."/>
            <person name="Ohm R."/>
            <person name="Pangilinan J."/>
            <person name="Park H.-J."/>
            <person name="Ramirez L."/>
            <person name="Alfaro M."/>
            <person name="Sun H."/>
            <person name="Tritt A."/>
            <person name="Yoshinaga Y."/>
            <person name="Zwiers L.-H."/>
            <person name="Turgeon B.G."/>
            <person name="Goodwin S.B."/>
            <person name="Spatafora J.W."/>
            <person name="Crous P.W."/>
            <person name="Grigoriev I.V."/>
        </authorList>
    </citation>
    <scope>NUCLEOTIDE SEQUENCE</scope>
    <source>
        <strain evidence="17 19">CBS 781.70</strain>
    </source>
</reference>
<evidence type="ECO:0000256" key="5">
    <source>
        <dbReference type="ARBA" id="ARBA00022801"/>
    </source>
</evidence>
<comment type="cofactor">
    <cofactor evidence="1">
        <name>Zn(2+)</name>
        <dbReference type="ChEBI" id="CHEBI:29105"/>
    </cofactor>
</comment>
<dbReference type="GO" id="GO:0009378">
    <property type="term" value="F:four-way junction helicase activity"/>
    <property type="evidence" value="ECO:0007669"/>
    <property type="project" value="TreeGrafter"/>
</dbReference>
<evidence type="ECO:0000259" key="16">
    <source>
        <dbReference type="PROSITE" id="PS51194"/>
    </source>
</evidence>
<dbReference type="InterPro" id="IPR044876">
    <property type="entry name" value="HRDC_dom_sf"/>
</dbReference>
<feature type="region of interest" description="Disordered" evidence="13">
    <location>
        <begin position="770"/>
        <end position="919"/>
    </location>
</feature>
<feature type="region of interest" description="Disordered" evidence="13">
    <location>
        <begin position="551"/>
        <end position="605"/>
    </location>
</feature>
<keyword evidence="7 12" id="KW-0067">ATP-binding</keyword>
<comment type="similarity">
    <text evidence="3 12">Belongs to the helicase family. RecQ subfamily.</text>
</comment>
<protein>
    <recommendedName>
        <fullName evidence="12">ATP-dependent DNA helicase</fullName>
        <ecNumber evidence="12">5.6.2.4</ecNumber>
    </recommendedName>
</protein>
<dbReference type="InterPro" id="IPR002121">
    <property type="entry name" value="HRDC_dom"/>
</dbReference>
<evidence type="ECO:0000256" key="2">
    <source>
        <dbReference type="ARBA" id="ARBA00004123"/>
    </source>
</evidence>
<evidence type="ECO:0000256" key="7">
    <source>
        <dbReference type="ARBA" id="ARBA00022840"/>
    </source>
</evidence>